<evidence type="ECO:0000313" key="2">
    <source>
        <dbReference type="EMBL" id="QNP54667.1"/>
    </source>
</evidence>
<evidence type="ECO:0000313" key="3">
    <source>
        <dbReference type="Proteomes" id="UP000516117"/>
    </source>
</evidence>
<dbReference type="RefSeq" id="WP_187719805.1">
    <property type="nucleotide sequence ID" value="NZ_BAABBL010000008.1"/>
</dbReference>
<feature type="compositionally biased region" description="Acidic residues" evidence="1">
    <location>
        <begin position="13"/>
        <end position="44"/>
    </location>
</feature>
<organism evidence="2 3">
    <name type="scientific">Tessaracoccus defluvii</name>
    <dbReference type="NCBI Taxonomy" id="1285901"/>
    <lineage>
        <taxon>Bacteria</taxon>
        <taxon>Bacillati</taxon>
        <taxon>Actinomycetota</taxon>
        <taxon>Actinomycetes</taxon>
        <taxon>Propionibacteriales</taxon>
        <taxon>Propionibacteriaceae</taxon>
        <taxon>Tessaracoccus</taxon>
    </lineage>
</organism>
<feature type="region of interest" description="Disordered" evidence="1">
    <location>
        <begin position="1"/>
        <end position="44"/>
    </location>
</feature>
<dbReference type="EMBL" id="CP060789">
    <property type="protein sequence ID" value="QNP54667.1"/>
    <property type="molecule type" value="Genomic_DNA"/>
</dbReference>
<accession>A0A7H0H2A1</accession>
<gene>
    <name evidence="2" type="ORF">H9L22_10075</name>
</gene>
<proteinExistence type="predicted"/>
<keyword evidence="3" id="KW-1185">Reference proteome</keyword>
<dbReference type="AlphaFoldDB" id="A0A7H0H2A1"/>
<dbReference type="KEGG" id="tdf:H9L22_10075"/>
<reference evidence="2 3" key="1">
    <citation type="submission" date="2020-08" db="EMBL/GenBank/DDBJ databases">
        <title>Genome sequence of Tessaracoccus defluvii JCM 17540T.</title>
        <authorList>
            <person name="Hyun D.-W."/>
            <person name="Bae J.-W."/>
        </authorList>
    </citation>
    <scope>NUCLEOTIDE SEQUENCE [LARGE SCALE GENOMIC DNA]</scope>
    <source>
        <strain evidence="2 3">JCM 17540</strain>
    </source>
</reference>
<dbReference type="Proteomes" id="UP000516117">
    <property type="component" value="Chromosome"/>
</dbReference>
<evidence type="ECO:0000256" key="1">
    <source>
        <dbReference type="SAM" id="MobiDB-lite"/>
    </source>
</evidence>
<protein>
    <submittedName>
        <fullName evidence="2">Uncharacterized protein</fullName>
    </submittedName>
</protein>
<sequence length="67" mass="7428">MTTETPGPGHEVDEADFADQQLDIDPDDVEEPEGGPDTEADEADWIEQRIEVPLEDDGPDESPTQKY</sequence>
<name>A0A7H0H2A1_9ACTN</name>